<evidence type="ECO:0000313" key="2">
    <source>
        <dbReference type="Proteomes" id="UP001500339"/>
    </source>
</evidence>
<keyword evidence="2" id="KW-1185">Reference proteome</keyword>
<name>A0ABP3U5N0_9CLOT</name>
<organism evidence="1 2">
    <name type="scientific">Clostridium malenominatum</name>
    <dbReference type="NCBI Taxonomy" id="1539"/>
    <lineage>
        <taxon>Bacteria</taxon>
        <taxon>Bacillati</taxon>
        <taxon>Bacillota</taxon>
        <taxon>Clostridia</taxon>
        <taxon>Eubacteriales</taxon>
        <taxon>Clostridiaceae</taxon>
        <taxon>Clostridium</taxon>
    </lineage>
</organism>
<evidence type="ECO:0000313" key="1">
    <source>
        <dbReference type="EMBL" id="GAA0722720.1"/>
    </source>
</evidence>
<accession>A0ABP3U5N0</accession>
<gene>
    <name evidence="1" type="ORF">GCM10008905_14530</name>
</gene>
<sequence>MKFKFKTPTFRKKELKTSFKNLKFPFKIKKVEKTNKKNFKLFSKSSETNIINSLKKFFHK</sequence>
<dbReference type="Proteomes" id="UP001500339">
    <property type="component" value="Unassembled WGS sequence"/>
</dbReference>
<proteinExistence type="predicted"/>
<protein>
    <submittedName>
        <fullName evidence="1">Uncharacterized protein</fullName>
    </submittedName>
</protein>
<dbReference type="EMBL" id="BAAACF010000001">
    <property type="protein sequence ID" value="GAA0722720.1"/>
    <property type="molecule type" value="Genomic_DNA"/>
</dbReference>
<comment type="caution">
    <text evidence="1">The sequence shown here is derived from an EMBL/GenBank/DDBJ whole genome shotgun (WGS) entry which is preliminary data.</text>
</comment>
<reference evidence="2" key="1">
    <citation type="journal article" date="2019" name="Int. J. Syst. Evol. Microbiol.">
        <title>The Global Catalogue of Microorganisms (GCM) 10K type strain sequencing project: providing services to taxonomists for standard genome sequencing and annotation.</title>
        <authorList>
            <consortium name="The Broad Institute Genomics Platform"/>
            <consortium name="The Broad Institute Genome Sequencing Center for Infectious Disease"/>
            <person name="Wu L."/>
            <person name="Ma J."/>
        </authorList>
    </citation>
    <scope>NUCLEOTIDE SEQUENCE [LARGE SCALE GENOMIC DNA]</scope>
    <source>
        <strain evidence="2">JCM 1405</strain>
    </source>
</reference>